<proteinExistence type="predicted"/>
<gene>
    <name evidence="2" type="ORF">SAMN04488508_103456</name>
</gene>
<reference evidence="3" key="1">
    <citation type="submission" date="2016-11" db="EMBL/GenBank/DDBJ databases">
        <authorList>
            <person name="Varghese N."/>
            <person name="Submissions S."/>
        </authorList>
    </citation>
    <scope>NUCLEOTIDE SEQUENCE [LARGE SCALE GENOMIC DNA]</scope>
    <source>
        <strain evidence="3">DSM 22623</strain>
    </source>
</reference>
<dbReference type="EMBL" id="FQYP01000003">
    <property type="protein sequence ID" value="SHI86100.1"/>
    <property type="molecule type" value="Genomic_DNA"/>
</dbReference>
<dbReference type="RefSeq" id="WP_073315784.1">
    <property type="nucleotide sequence ID" value="NZ_FQYP01000003.1"/>
</dbReference>
<keyword evidence="3" id="KW-1185">Reference proteome</keyword>
<sequence length="156" mass="17784">MLKGKKGLYVLLPLVVFIWGAIVYQITDAFSDDDPIAVNTTSFSFSKVENKERELFTISTVERDPFLGTIYKPKKVVEKKRIPRTVKTEITWPSIRYKGLVTGGGGATAIYLVEINGADHLMKRNDRVEEVKLTRGNKSWVQLQYKGKSKRFEILN</sequence>
<name>A0A1M6ELH3_9FLAO</name>
<dbReference type="OrthoDB" id="676730at2"/>
<keyword evidence="1" id="KW-0472">Membrane</keyword>
<evidence type="ECO:0000256" key="1">
    <source>
        <dbReference type="SAM" id="Phobius"/>
    </source>
</evidence>
<organism evidence="2 3">
    <name type="scientific">Aquimarina spongiae</name>
    <dbReference type="NCBI Taxonomy" id="570521"/>
    <lineage>
        <taxon>Bacteria</taxon>
        <taxon>Pseudomonadati</taxon>
        <taxon>Bacteroidota</taxon>
        <taxon>Flavobacteriia</taxon>
        <taxon>Flavobacteriales</taxon>
        <taxon>Flavobacteriaceae</taxon>
        <taxon>Aquimarina</taxon>
    </lineage>
</organism>
<keyword evidence="1" id="KW-1133">Transmembrane helix</keyword>
<evidence type="ECO:0000313" key="2">
    <source>
        <dbReference type="EMBL" id="SHI86100.1"/>
    </source>
</evidence>
<accession>A0A1M6ELH3</accession>
<dbReference type="Proteomes" id="UP000184432">
    <property type="component" value="Unassembled WGS sequence"/>
</dbReference>
<evidence type="ECO:0000313" key="3">
    <source>
        <dbReference type="Proteomes" id="UP000184432"/>
    </source>
</evidence>
<feature type="transmembrane region" description="Helical" evidence="1">
    <location>
        <begin position="7"/>
        <end position="26"/>
    </location>
</feature>
<dbReference type="AlphaFoldDB" id="A0A1M6ELH3"/>
<protein>
    <submittedName>
        <fullName evidence="2">Uncharacterized protein</fullName>
    </submittedName>
</protein>
<keyword evidence="1" id="KW-0812">Transmembrane</keyword>
<dbReference type="STRING" id="570521.SAMN04488508_103456"/>